<reference evidence="5" key="1">
    <citation type="journal article" date="2019" name="Int. J. Syst. Evol. Microbiol.">
        <title>The Global Catalogue of Microorganisms (GCM) 10K type strain sequencing project: providing services to taxonomists for standard genome sequencing and annotation.</title>
        <authorList>
            <consortium name="The Broad Institute Genomics Platform"/>
            <consortium name="The Broad Institute Genome Sequencing Center for Infectious Disease"/>
            <person name="Wu L."/>
            <person name="Ma J."/>
        </authorList>
    </citation>
    <scope>NUCLEOTIDE SEQUENCE [LARGE SCALE GENOMIC DNA]</scope>
    <source>
        <strain evidence="5">KCTC 42964</strain>
    </source>
</reference>
<keyword evidence="2 3" id="KW-0663">Pyridoxal phosphate</keyword>
<dbReference type="Gene3D" id="3.40.640.10">
    <property type="entry name" value="Type I PLP-dependent aspartate aminotransferase-like (Major domain)"/>
    <property type="match status" value="1"/>
</dbReference>
<dbReference type="InterPro" id="IPR015424">
    <property type="entry name" value="PyrdxlP-dep_Trfase"/>
</dbReference>
<dbReference type="Gene3D" id="3.90.1150.10">
    <property type="entry name" value="Aspartate Aminotransferase, domain 1"/>
    <property type="match status" value="1"/>
</dbReference>
<evidence type="ECO:0000313" key="4">
    <source>
        <dbReference type="EMBL" id="MFC3227063.1"/>
    </source>
</evidence>
<evidence type="ECO:0000256" key="1">
    <source>
        <dbReference type="ARBA" id="ARBA00008954"/>
    </source>
</evidence>
<keyword evidence="4" id="KW-0032">Aminotransferase</keyword>
<dbReference type="InterPro" id="IPR015422">
    <property type="entry name" value="PyrdxlP-dep_Trfase_small"/>
</dbReference>
<organism evidence="4 5">
    <name type="scientific">Marinibaculum pumilum</name>
    <dbReference type="NCBI Taxonomy" id="1766165"/>
    <lineage>
        <taxon>Bacteria</taxon>
        <taxon>Pseudomonadati</taxon>
        <taxon>Pseudomonadota</taxon>
        <taxon>Alphaproteobacteria</taxon>
        <taxon>Rhodospirillales</taxon>
        <taxon>Rhodospirillaceae</taxon>
        <taxon>Marinibaculum</taxon>
    </lineage>
</organism>
<dbReference type="PANTHER" id="PTHR43094">
    <property type="entry name" value="AMINOTRANSFERASE"/>
    <property type="match status" value="1"/>
</dbReference>
<dbReference type="InterPro" id="IPR005814">
    <property type="entry name" value="Aminotrans_3"/>
</dbReference>
<dbReference type="SUPFAM" id="SSF53383">
    <property type="entry name" value="PLP-dependent transferases"/>
    <property type="match status" value="1"/>
</dbReference>
<keyword evidence="5" id="KW-1185">Reference proteome</keyword>
<evidence type="ECO:0000256" key="2">
    <source>
        <dbReference type="ARBA" id="ARBA00022898"/>
    </source>
</evidence>
<dbReference type="RefSeq" id="WP_379899224.1">
    <property type="nucleotide sequence ID" value="NZ_JBHRTR010000019.1"/>
</dbReference>
<proteinExistence type="inferred from homology"/>
<keyword evidence="4" id="KW-0808">Transferase</keyword>
<dbReference type="Pfam" id="PF00202">
    <property type="entry name" value="Aminotran_3"/>
    <property type="match status" value="1"/>
</dbReference>
<dbReference type="InterPro" id="IPR015421">
    <property type="entry name" value="PyrdxlP-dep_Trfase_major"/>
</dbReference>
<evidence type="ECO:0000313" key="5">
    <source>
        <dbReference type="Proteomes" id="UP001595528"/>
    </source>
</evidence>
<comment type="caution">
    <text evidence="4">The sequence shown here is derived from an EMBL/GenBank/DDBJ whole genome shotgun (WGS) entry which is preliminary data.</text>
</comment>
<evidence type="ECO:0000256" key="3">
    <source>
        <dbReference type="RuleBase" id="RU003560"/>
    </source>
</evidence>
<name>A0ABV7KXE3_9PROT</name>
<dbReference type="EMBL" id="JBHRTR010000019">
    <property type="protein sequence ID" value="MFC3227063.1"/>
    <property type="molecule type" value="Genomic_DNA"/>
</dbReference>
<dbReference type="GO" id="GO:0008483">
    <property type="term" value="F:transaminase activity"/>
    <property type="evidence" value="ECO:0007669"/>
    <property type="project" value="UniProtKB-KW"/>
</dbReference>
<gene>
    <name evidence="4" type="ORF">ACFOGJ_07475</name>
</gene>
<accession>A0ABV7KXE3</accession>
<dbReference type="PIRSF" id="PIRSF000521">
    <property type="entry name" value="Transaminase_4ab_Lys_Orn"/>
    <property type="match status" value="1"/>
</dbReference>
<protein>
    <submittedName>
        <fullName evidence="4">Aminotransferase class III-fold pyridoxal phosphate-dependent enzyme</fullName>
    </submittedName>
</protein>
<dbReference type="PANTHER" id="PTHR43094:SF1">
    <property type="entry name" value="AMINOTRANSFERASE CLASS-III"/>
    <property type="match status" value="1"/>
</dbReference>
<dbReference type="Proteomes" id="UP001595528">
    <property type="component" value="Unassembled WGS sequence"/>
</dbReference>
<dbReference type="CDD" id="cd00610">
    <property type="entry name" value="OAT_like"/>
    <property type="match status" value="1"/>
</dbReference>
<sequence>MAEAAAIKNILDPALVLGFSNLREMRTVGPHRIAAGHGIYVTDTDGKDYIEGASCFYCSALGFSEEELVEAAVRQFRELPFYSSGLHRAVPAVMELAEKLRDLTPIKNAKIALGATGSEANDFLLKFVRAADRMTGRSGRWKVISRLRSYHGGTLATASMTGVPESHAQFGLPLPGFLHTHQPDYFNMALPGEDEAAFTARMLGDLRDLIEREGPETIACMVAEPVSLSAGLVPPPEGYWAGLQALLAEYGIRLFADEVITGFGRTGPMFGSETYGIDPECITLAKAMSGAYLPVSAVVMAPDFYDALELASDEAGGFTHAGTYAGHPVCAAVALRTIELFEERDILGHVARIAPRFAAGLAAFADHPLVGDTRSVGLCGAVEFVAAKAPRRAPQPEGILSKKFAAFAKDRGLIVRMPYNSVCLAPPLVITESEIDEMCARFGRALHDLEAWAAANPEDF</sequence>
<comment type="similarity">
    <text evidence="1 3">Belongs to the class-III pyridoxal-phosphate-dependent aminotransferase family.</text>
</comment>